<proteinExistence type="predicted"/>
<evidence type="ECO:0000256" key="1">
    <source>
        <dbReference type="SAM" id="MobiDB-lite"/>
    </source>
</evidence>
<comment type="caution">
    <text evidence="2">The sequence shown here is derived from an EMBL/GenBank/DDBJ whole genome shotgun (WGS) entry which is preliminary data.</text>
</comment>
<protein>
    <recommendedName>
        <fullName evidence="4">Lipoprotein</fullName>
    </recommendedName>
</protein>
<dbReference type="Proteomes" id="UP000032702">
    <property type="component" value="Unassembled WGS sequence"/>
</dbReference>
<dbReference type="OrthoDB" id="9791995at2"/>
<accession>Q08N34</accession>
<dbReference type="PATRIC" id="fig|378806.16.peg.632"/>
<gene>
    <name evidence="2" type="ORF">STIAU_4021</name>
</gene>
<feature type="compositionally biased region" description="Basic and acidic residues" evidence="1">
    <location>
        <begin position="41"/>
        <end position="52"/>
    </location>
</feature>
<evidence type="ECO:0000313" key="2">
    <source>
        <dbReference type="EMBL" id="EAU61891.1"/>
    </source>
</evidence>
<dbReference type="AlphaFoldDB" id="Q08N34"/>
<organism evidence="2 3">
    <name type="scientific">Stigmatella aurantiaca (strain DW4/3-1)</name>
    <dbReference type="NCBI Taxonomy" id="378806"/>
    <lineage>
        <taxon>Bacteria</taxon>
        <taxon>Pseudomonadati</taxon>
        <taxon>Myxococcota</taxon>
        <taxon>Myxococcia</taxon>
        <taxon>Myxococcales</taxon>
        <taxon>Cystobacterineae</taxon>
        <taxon>Archangiaceae</taxon>
        <taxon>Stigmatella</taxon>
    </lineage>
</organism>
<reference evidence="2 3" key="1">
    <citation type="submission" date="2006-04" db="EMBL/GenBank/DDBJ databases">
        <authorList>
            <person name="Nierman W.C."/>
        </authorList>
    </citation>
    <scope>NUCLEOTIDE SEQUENCE [LARGE SCALE GENOMIC DNA]</scope>
    <source>
        <strain evidence="2 3">DW4/3-1</strain>
    </source>
</reference>
<name>Q08N34_STIAD</name>
<feature type="compositionally biased region" description="Basic and acidic residues" evidence="1">
    <location>
        <begin position="181"/>
        <end position="197"/>
    </location>
</feature>
<feature type="region of interest" description="Disordered" evidence="1">
    <location>
        <begin position="23"/>
        <end position="52"/>
    </location>
</feature>
<dbReference type="EMBL" id="AAMD01000309">
    <property type="protein sequence ID" value="EAU61891.1"/>
    <property type="molecule type" value="Genomic_DNA"/>
</dbReference>
<dbReference type="PROSITE" id="PS51257">
    <property type="entry name" value="PROKAR_LIPOPROTEIN"/>
    <property type="match status" value="1"/>
</dbReference>
<sequence>MSSMKSWLYVGLCAWGGLTGCAGKQAGRESSEAQGSATGGDPRRGKHPGEKVRELDLNRDGKTDVWIYVVSGKGADGQERERMVRKEIDVNADGRVDITQSFNEAEEKVREEMDQDFDGQIDSTLLFEKGVNTLTQRDVDGNGKVDVWVYYENGKLVRKERDTNGDGKVDNWEYWQGDQVDRIGDDLDGDGKADRWTKNPNAPP</sequence>
<evidence type="ECO:0000313" key="3">
    <source>
        <dbReference type="Proteomes" id="UP000032702"/>
    </source>
</evidence>
<evidence type="ECO:0008006" key="4">
    <source>
        <dbReference type="Google" id="ProtNLM"/>
    </source>
</evidence>
<feature type="region of interest" description="Disordered" evidence="1">
    <location>
        <begin position="181"/>
        <end position="204"/>
    </location>
</feature>
<dbReference type="RefSeq" id="WP_002620075.1">
    <property type="nucleotide sequence ID" value="NC_014623.1"/>
</dbReference>